<protein>
    <submittedName>
        <fullName evidence="7">Unannotated protein</fullName>
    </submittedName>
</protein>
<dbReference type="AlphaFoldDB" id="A0A6J7KQW2"/>
<evidence type="ECO:0000256" key="4">
    <source>
        <dbReference type="ARBA" id="ARBA00022989"/>
    </source>
</evidence>
<evidence type="ECO:0000256" key="6">
    <source>
        <dbReference type="SAM" id="Phobius"/>
    </source>
</evidence>
<feature type="transmembrane region" description="Helical" evidence="6">
    <location>
        <begin position="404"/>
        <end position="425"/>
    </location>
</feature>
<name>A0A6J7KQW2_9ZZZZ</name>
<sequence>MRGATRALRMPRCGAVSSAARQAVEGLRQPSRRNIELGLLVGAWLIGAFGTIQVAWATTEGMNQRLWITVGAVAILSLAMHVTLRRRATYADPILLPVSTLLTILGLVMIYRIDVASALRAERNDAPIPTPDVYAQLTWFSVAVVLFVAVLILVPDHRRLQRFTYTFGLVGLILLVLPLAPVIGTTVNGATLWIRVGGFSLQPAELSKILLTVFFAGYLMEKRDSLSLVRSKFLGLGFPRLKDLGPIAIAWAVSLGVLVFQRDLGTSLLFFGLFVFMLYIATQRRSWLVLGGILFAVGAGLSYLMFGHVRARVTIWIDPWAYADDSGYQIVQSLYGLANGGIFGAGLGQGFPNFVPFANTDFIVAALGEELGLTGIFALLLLYALVVERGFRIAISVRDSFGQLLAVGLSITLALQVFVIVGGVTKLIPLTGLTTPFLSYGGSSLIANWVIIALLLRISDRARRPEVKEAAPDEALTQVVRRV</sequence>
<evidence type="ECO:0000256" key="2">
    <source>
        <dbReference type="ARBA" id="ARBA00022692"/>
    </source>
</evidence>
<dbReference type="GO" id="GO:0032153">
    <property type="term" value="C:cell division site"/>
    <property type="evidence" value="ECO:0007669"/>
    <property type="project" value="TreeGrafter"/>
</dbReference>
<organism evidence="7">
    <name type="scientific">freshwater metagenome</name>
    <dbReference type="NCBI Taxonomy" id="449393"/>
    <lineage>
        <taxon>unclassified sequences</taxon>
        <taxon>metagenomes</taxon>
        <taxon>ecological metagenomes</taxon>
    </lineage>
</organism>
<feature type="transmembrane region" description="Helical" evidence="6">
    <location>
        <begin position="264"/>
        <end position="280"/>
    </location>
</feature>
<reference evidence="7" key="1">
    <citation type="submission" date="2020-05" db="EMBL/GenBank/DDBJ databases">
        <authorList>
            <person name="Chiriac C."/>
            <person name="Salcher M."/>
            <person name="Ghai R."/>
            <person name="Kavagutti S V."/>
        </authorList>
    </citation>
    <scope>NUCLEOTIDE SEQUENCE</scope>
</reference>
<feature type="transmembrane region" description="Helical" evidence="6">
    <location>
        <begin position="64"/>
        <end position="82"/>
    </location>
</feature>
<comment type="subcellular location">
    <subcellularLocation>
        <location evidence="1">Membrane</location>
        <topology evidence="1">Multi-pass membrane protein</topology>
    </subcellularLocation>
</comment>
<gene>
    <name evidence="7" type="ORF">UFOPK3772_02027</name>
</gene>
<keyword evidence="2 6" id="KW-0812">Transmembrane</keyword>
<dbReference type="PANTHER" id="PTHR30474">
    <property type="entry name" value="CELL CYCLE PROTEIN"/>
    <property type="match status" value="1"/>
</dbReference>
<feature type="transmembrane region" description="Helical" evidence="6">
    <location>
        <begin position="241"/>
        <end position="258"/>
    </location>
</feature>
<keyword evidence="4 6" id="KW-1133">Transmembrane helix</keyword>
<feature type="transmembrane region" description="Helical" evidence="6">
    <location>
        <begin position="94"/>
        <end position="113"/>
    </location>
</feature>
<feature type="transmembrane region" description="Helical" evidence="6">
    <location>
        <begin position="133"/>
        <end position="154"/>
    </location>
</feature>
<dbReference type="InterPro" id="IPR001182">
    <property type="entry name" value="FtsW/RodA"/>
</dbReference>
<evidence type="ECO:0000256" key="3">
    <source>
        <dbReference type="ARBA" id="ARBA00022960"/>
    </source>
</evidence>
<dbReference type="GO" id="GO:0008360">
    <property type="term" value="P:regulation of cell shape"/>
    <property type="evidence" value="ECO:0007669"/>
    <property type="project" value="UniProtKB-KW"/>
</dbReference>
<feature type="transmembrane region" description="Helical" evidence="6">
    <location>
        <begin position="37"/>
        <end position="58"/>
    </location>
</feature>
<accession>A0A6J7KQW2</accession>
<dbReference type="GO" id="GO:0051301">
    <property type="term" value="P:cell division"/>
    <property type="evidence" value="ECO:0007669"/>
    <property type="project" value="InterPro"/>
</dbReference>
<evidence type="ECO:0000256" key="5">
    <source>
        <dbReference type="ARBA" id="ARBA00023136"/>
    </source>
</evidence>
<keyword evidence="5 6" id="KW-0472">Membrane</keyword>
<feature type="transmembrane region" description="Helical" evidence="6">
    <location>
        <begin position="287"/>
        <end position="306"/>
    </location>
</feature>
<evidence type="ECO:0000313" key="7">
    <source>
        <dbReference type="EMBL" id="CAB4958316.1"/>
    </source>
</evidence>
<feature type="transmembrane region" description="Helical" evidence="6">
    <location>
        <begin position="437"/>
        <end position="456"/>
    </location>
</feature>
<keyword evidence="3" id="KW-0133">Cell shape</keyword>
<feature type="transmembrane region" description="Helical" evidence="6">
    <location>
        <begin position="166"/>
        <end position="187"/>
    </location>
</feature>
<dbReference type="GO" id="GO:0015648">
    <property type="term" value="F:lipid-linked peptidoglycan transporter activity"/>
    <property type="evidence" value="ECO:0007669"/>
    <property type="project" value="TreeGrafter"/>
</dbReference>
<dbReference type="EMBL" id="CAFBNE010000067">
    <property type="protein sequence ID" value="CAB4958316.1"/>
    <property type="molecule type" value="Genomic_DNA"/>
</dbReference>
<feature type="transmembrane region" description="Helical" evidence="6">
    <location>
        <begin position="362"/>
        <end position="383"/>
    </location>
</feature>
<proteinExistence type="predicted"/>
<dbReference type="GO" id="GO:0005886">
    <property type="term" value="C:plasma membrane"/>
    <property type="evidence" value="ECO:0007669"/>
    <property type="project" value="TreeGrafter"/>
</dbReference>
<dbReference type="PANTHER" id="PTHR30474:SF3">
    <property type="entry name" value="PEPTIDOGLYCAN GLYCOSYLTRANSFERASE RODA"/>
    <property type="match status" value="1"/>
</dbReference>
<dbReference type="Pfam" id="PF01098">
    <property type="entry name" value="FTSW_RODA_SPOVE"/>
    <property type="match status" value="1"/>
</dbReference>
<evidence type="ECO:0000256" key="1">
    <source>
        <dbReference type="ARBA" id="ARBA00004141"/>
    </source>
</evidence>